<dbReference type="SUPFAM" id="SSF51197">
    <property type="entry name" value="Clavaminate synthase-like"/>
    <property type="match status" value="1"/>
</dbReference>
<dbReference type="KEGG" id="bfz:BAU07_00110"/>
<evidence type="ECO:0000313" key="2">
    <source>
        <dbReference type="EMBL" id="ANN75732.1"/>
    </source>
</evidence>
<keyword evidence="3" id="KW-1185">Reference proteome</keyword>
<evidence type="ECO:0000313" key="3">
    <source>
        <dbReference type="Proteomes" id="UP000091926"/>
    </source>
</evidence>
<proteinExistence type="predicted"/>
<gene>
    <name evidence="2" type="ORF">BAU07_00110</name>
</gene>
<dbReference type="AlphaFoldDB" id="A0A193G6Y3"/>
<dbReference type="GO" id="GO:0032451">
    <property type="term" value="F:demethylase activity"/>
    <property type="evidence" value="ECO:0007669"/>
    <property type="project" value="TreeGrafter"/>
</dbReference>
<dbReference type="Pfam" id="PF13532">
    <property type="entry name" value="2OG-FeII_Oxy_2"/>
    <property type="match status" value="1"/>
</dbReference>
<dbReference type="Gene3D" id="2.60.120.590">
    <property type="entry name" value="Alpha-ketoglutarate-dependent dioxygenase AlkB-like"/>
    <property type="match status" value="1"/>
</dbReference>
<dbReference type="PROSITE" id="PS51471">
    <property type="entry name" value="FE2OG_OXY"/>
    <property type="match status" value="1"/>
</dbReference>
<dbReference type="Proteomes" id="UP000091926">
    <property type="component" value="Chromosome"/>
</dbReference>
<dbReference type="GO" id="GO:0070988">
    <property type="term" value="P:demethylation"/>
    <property type="evidence" value="ECO:0007669"/>
    <property type="project" value="InterPro"/>
</dbReference>
<dbReference type="InterPro" id="IPR005123">
    <property type="entry name" value="Oxoglu/Fe-dep_dioxygenase_dom"/>
</dbReference>
<dbReference type="RefSeq" id="WP_066652436.1">
    <property type="nucleotide sequence ID" value="NZ_CBCSCL010000002.1"/>
</dbReference>
<dbReference type="STRING" id="463014.BAU07_00110"/>
<dbReference type="GO" id="GO:0016491">
    <property type="term" value="F:oxidoreductase activity"/>
    <property type="evidence" value="ECO:0007669"/>
    <property type="project" value="TreeGrafter"/>
</dbReference>
<dbReference type="EMBL" id="CP016172">
    <property type="protein sequence ID" value="ANN75732.1"/>
    <property type="molecule type" value="Genomic_DNA"/>
</dbReference>
<evidence type="ECO:0000259" key="1">
    <source>
        <dbReference type="PROSITE" id="PS51471"/>
    </source>
</evidence>
<sequence length="200" mass="22332">MELSAVTQLTLFDMPGPAMPPGWRYDEGFLDTKEEADLIALLRRLPLAGARYKSYTARRRVLSFGGSYDFDANRLEPAQPLIAPLHGLRARVALWMDVAPEQLVHVLVAEYPPGAPLGWHRDVPDFEEVAGVSLGSGATLRFRPYPPVSAKRSDILRVSVAPRSIYRMGGPARWDWQHSVAPLSATRWSITFRTLAARRP</sequence>
<organism evidence="2 3">
    <name type="scientific">Bordetella flabilis</name>
    <dbReference type="NCBI Taxonomy" id="463014"/>
    <lineage>
        <taxon>Bacteria</taxon>
        <taxon>Pseudomonadati</taxon>
        <taxon>Pseudomonadota</taxon>
        <taxon>Betaproteobacteria</taxon>
        <taxon>Burkholderiales</taxon>
        <taxon>Alcaligenaceae</taxon>
        <taxon>Bordetella</taxon>
    </lineage>
</organism>
<dbReference type="InterPro" id="IPR027450">
    <property type="entry name" value="AlkB-like"/>
</dbReference>
<dbReference type="PANTHER" id="PTHR12463:SF1">
    <property type="entry name" value="2-OXOGLUTARATE AND FE-DEPENDENT OXYGENASE FAMILY PROTEIN"/>
    <property type="match status" value="1"/>
</dbReference>
<name>A0A193G6Y3_9BORD</name>
<dbReference type="InterPro" id="IPR032857">
    <property type="entry name" value="ALKBH4"/>
</dbReference>
<feature type="domain" description="Fe2OG dioxygenase" evidence="1">
    <location>
        <begin position="102"/>
        <end position="196"/>
    </location>
</feature>
<protein>
    <submittedName>
        <fullName evidence="2">2OG-Fe(II) oxygenase</fullName>
    </submittedName>
</protein>
<accession>A0A193G6Y3</accession>
<dbReference type="PANTHER" id="PTHR12463">
    <property type="entry name" value="OXYGENASE-RELATED"/>
    <property type="match status" value="1"/>
</dbReference>
<dbReference type="InterPro" id="IPR037151">
    <property type="entry name" value="AlkB-like_sf"/>
</dbReference>
<reference evidence="2 3" key="1">
    <citation type="submission" date="2016-06" db="EMBL/GenBank/DDBJ databases">
        <title>Complete genome sequences of Bordetella bronchialis and Bordetella flabilis.</title>
        <authorList>
            <person name="LiPuma J.J."/>
            <person name="Spilker T."/>
        </authorList>
    </citation>
    <scope>NUCLEOTIDE SEQUENCE [LARGE SCALE GENOMIC DNA]</scope>
    <source>
        <strain evidence="2 3">AU10664</strain>
    </source>
</reference>